<evidence type="ECO:0000256" key="4">
    <source>
        <dbReference type="ARBA" id="ARBA00023163"/>
    </source>
</evidence>
<dbReference type="InterPro" id="IPR014284">
    <property type="entry name" value="RNA_pol_sigma-70_dom"/>
</dbReference>
<evidence type="ECO:0000256" key="3">
    <source>
        <dbReference type="ARBA" id="ARBA00023082"/>
    </source>
</evidence>
<proteinExistence type="inferred from homology"/>
<evidence type="ECO:0000256" key="2">
    <source>
        <dbReference type="ARBA" id="ARBA00023015"/>
    </source>
</evidence>
<gene>
    <name evidence="7" type="ORF">H7B67_03580</name>
</gene>
<dbReference type="SUPFAM" id="SSF88946">
    <property type="entry name" value="Sigma2 domain of RNA polymerase sigma factors"/>
    <property type="match status" value="1"/>
</dbReference>
<dbReference type="Pfam" id="PF04542">
    <property type="entry name" value="Sigma70_r2"/>
    <property type="match status" value="1"/>
</dbReference>
<dbReference type="InterPro" id="IPR039425">
    <property type="entry name" value="RNA_pol_sigma-70-like"/>
</dbReference>
<dbReference type="NCBIfam" id="TIGR02937">
    <property type="entry name" value="sigma70-ECF"/>
    <property type="match status" value="1"/>
</dbReference>
<dbReference type="InterPro" id="IPR007627">
    <property type="entry name" value="RNA_pol_sigma70_r2"/>
</dbReference>
<keyword evidence="2" id="KW-0805">Transcription regulation</keyword>
<dbReference type="GO" id="GO:0016987">
    <property type="term" value="F:sigma factor activity"/>
    <property type="evidence" value="ECO:0007669"/>
    <property type="project" value="UniProtKB-KW"/>
</dbReference>
<dbReference type="Proteomes" id="UP000535838">
    <property type="component" value="Unassembled WGS sequence"/>
</dbReference>
<evidence type="ECO:0000259" key="6">
    <source>
        <dbReference type="Pfam" id="PF08281"/>
    </source>
</evidence>
<dbReference type="GO" id="GO:0003677">
    <property type="term" value="F:DNA binding"/>
    <property type="evidence" value="ECO:0007669"/>
    <property type="project" value="InterPro"/>
</dbReference>
<dbReference type="EMBL" id="JACJVQ010000003">
    <property type="protein sequence ID" value="MBB6633195.1"/>
    <property type="molecule type" value="Genomic_DNA"/>
</dbReference>
<dbReference type="Gene3D" id="1.10.10.10">
    <property type="entry name" value="Winged helix-like DNA-binding domain superfamily/Winged helix DNA-binding domain"/>
    <property type="match status" value="1"/>
</dbReference>
<comment type="similarity">
    <text evidence="1">Belongs to the sigma-70 factor family. ECF subfamily.</text>
</comment>
<dbReference type="SUPFAM" id="SSF88659">
    <property type="entry name" value="Sigma3 and sigma4 domains of RNA polymerase sigma factors"/>
    <property type="match status" value="1"/>
</dbReference>
<dbReference type="PANTHER" id="PTHR43133:SF60">
    <property type="entry name" value="RNA POLYMERASE SIGMA FACTOR SIGV"/>
    <property type="match status" value="1"/>
</dbReference>
<reference evidence="7 8" key="1">
    <citation type="submission" date="2020-08" db="EMBL/GenBank/DDBJ databases">
        <title>Cohnella phylogeny.</title>
        <authorList>
            <person name="Dunlap C."/>
        </authorList>
    </citation>
    <scope>NUCLEOTIDE SEQUENCE [LARGE SCALE GENOMIC DNA]</scope>
    <source>
        <strain evidence="7 8">DSM 25241</strain>
    </source>
</reference>
<feature type="domain" description="RNA polymerase sigma factor 70 region 4 type 2" evidence="6">
    <location>
        <begin position="139"/>
        <end position="191"/>
    </location>
</feature>
<accession>A0A841ST22</accession>
<dbReference type="InterPro" id="IPR013325">
    <property type="entry name" value="RNA_pol_sigma_r2"/>
</dbReference>
<dbReference type="GO" id="GO:0006352">
    <property type="term" value="P:DNA-templated transcription initiation"/>
    <property type="evidence" value="ECO:0007669"/>
    <property type="project" value="InterPro"/>
</dbReference>
<dbReference type="InterPro" id="IPR036388">
    <property type="entry name" value="WH-like_DNA-bd_sf"/>
</dbReference>
<dbReference type="InterPro" id="IPR013324">
    <property type="entry name" value="RNA_pol_sigma_r3/r4-like"/>
</dbReference>
<organism evidence="7 8">
    <name type="scientific">Cohnella thailandensis</name>
    <dbReference type="NCBI Taxonomy" id="557557"/>
    <lineage>
        <taxon>Bacteria</taxon>
        <taxon>Bacillati</taxon>
        <taxon>Bacillota</taxon>
        <taxon>Bacilli</taxon>
        <taxon>Bacillales</taxon>
        <taxon>Paenibacillaceae</taxon>
        <taxon>Cohnella</taxon>
    </lineage>
</organism>
<dbReference type="PANTHER" id="PTHR43133">
    <property type="entry name" value="RNA POLYMERASE ECF-TYPE SIGMA FACTO"/>
    <property type="match status" value="1"/>
</dbReference>
<dbReference type="Gene3D" id="1.10.1740.10">
    <property type="match status" value="1"/>
</dbReference>
<dbReference type="Pfam" id="PF08281">
    <property type="entry name" value="Sigma70_r4_2"/>
    <property type="match status" value="1"/>
</dbReference>
<evidence type="ECO:0000313" key="7">
    <source>
        <dbReference type="EMBL" id="MBB6633195.1"/>
    </source>
</evidence>
<protein>
    <submittedName>
        <fullName evidence="7">Sigma-70 family RNA polymerase sigma factor</fullName>
    </submittedName>
</protein>
<comment type="caution">
    <text evidence="7">The sequence shown here is derived from an EMBL/GenBank/DDBJ whole genome shotgun (WGS) entry which is preliminary data.</text>
</comment>
<evidence type="ECO:0000313" key="8">
    <source>
        <dbReference type="Proteomes" id="UP000535838"/>
    </source>
</evidence>
<keyword evidence="3" id="KW-0731">Sigma factor</keyword>
<keyword evidence="4" id="KW-0804">Transcription</keyword>
<evidence type="ECO:0000259" key="5">
    <source>
        <dbReference type="Pfam" id="PF04542"/>
    </source>
</evidence>
<dbReference type="AlphaFoldDB" id="A0A841ST22"/>
<sequence length="211" mass="24313">MIYLIFATEAVREASYIGEGGCSLDIVLGLRNKDEAALRALMERYGNELMRTAYLLVKDKHAAEEAVMDTFIQAYRKIDQLQDPDRLHGWLLRITVNRCRMKMRTWSWTRILPLPHVEKMIAEEEPGPEELLIDAWRNEKLSEALLKLDYKYREAIALFYYNGLTVAEIAEQTGSNENTVKARLARGRAKLKLMLEEQEDGNEAGARARVH</sequence>
<feature type="domain" description="RNA polymerase sigma-70 region 2" evidence="5">
    <location>
        <begin position="41"/>
        <end position="107"/>
    </location>
</feature>
<dbReference type="CDD" id="cd06171">
    <property type="entry name" value="Sigma70_r4"/>
    <property type="match status" value="1"/>
</dbReference>
<dbReference type="InterPro" id="IPR013249">
    <property type="entry name" value="RNA_pol_sigma70_r4_t2"/>
</dbReference>
<keyword evidence="8" id="KW-1185">Reference proteome</keyword>
<name>A0A841ST22_9BACL</name>
<evidence type="ECO:0000256" key="1">
    <source>
        <dbReference type="ARBA" id="ARBA00010641"/>
    </source>
</evidence>